<dbReference type="Proteomes" id="UP000769766">
    <property type="component" value="Unassembled WGS sequence"/>
</dbReference>
<feature type="region of interest" description="Disordered" evidence="1">
    <location>
        <begin position="379"/>
        <end position="427"/>
    </location>
</feature>
<accession>A0A932CMI8</accession>
<reference evidence="2" key="1">
    <citation type="submission" date="2020-07" db="EMBL/GenBank/DDBJ databases">
        <title>Huge and variable diversity of episymbiotic CPR bacteria and DPANN archaea in groundwater ecosystems.</title>
        <authorList>
            <person name="He C.Y."/>
            <person name="Keren R."/>
            <person name="Whittaker M."/>
            <person name="Farag I.F."/>
            <person name="Doudna J."/>
            <person name="Cate J.H.D."/>
            <person name="Banfield J.F."/>
        </authorList>
    </citation>
    <scope>NUCLEOTIDE SEQUENCE</scope>
    <source>
        <strain evidence="2">NC_groundwater_672_Ag_B-0.1um_62_36</strain>
    </source>
</reference>
<dbReference type="AlphaFoldDB" id="A0A932CMI8"/>
<comment type="caution">
    <text evidence="2">The sequence shown here is derived from an EMBL/GenBank/DDBJ whole genome shotgun (WGS) entry which is preliminary data.</text>
</comment>
<sequence length="427" mass="47166">MVHCRECGSMGWAGLKRPNELRVNPDLQAFYLGFFSHDPKVTFLFPEGGEVRAQGPGSGPGQALDGELYHLCGACLHLTSRQDPEGCPSCGQGEPVRVFVPNSRVRRNDRVVGVHHCPSCGAPEGLSLVGSQAASLTSMLIAQLYASGFNDDKKLLAFSDSVQDAAHRAGFFNARTYRFTLRGALQKFVLAEGEGRTLAALPESFVRFWSERMDEKAYLATFLAPNMAWLRDYEHLKDRGTVFHPVLGPYLEDWGNTFRITQRSLPWMPGFGPHTRALAFLTTRSGTRFDSLLGPLPRHRTWYQAWAENCFSPINPLVGAVSDRLYELLLQALVEEGVIEERRVGHDRVWGLRPEALRISRQVLQFRCRRCGHNASVAAPHRSRRLARTTTAGSMPPARRGAPLRGGAYRPADPGGAGSLGAEVQGD</sequence>
<protein>
    <submittedName>
        <fullName evidence="2">Uncharacterized protein</fullName>
    </submittedName>
</protein>
<evidence type="ECO:0000313" key="3">
    <source>
        <dbReference type="Proteomes" id="UP000769766"/>
    </source>
</evidence>
<name>A0A932CMI8_UNCTE</name>
<evidence type="ECO:0000313" key="2">
    <source>
        <dbReference type="EMBL" id="MBI2876123.1"/>
    </source>
</evidence>
<gene>
    <name evidence="2" type="ORF">HYY20_04510</name>
</gene>
<dbReference type="EMBL" id="JACPRF010000139">
    <property type="protein sequence ID" value="MBI2876123.1"/>
    <property type="molecule type" value="Genomic_DNA"/>
</dbReference>
<organism evidence="2 3">
    <name type="scientific">Tectimicrobiota bacterium</name>
    <dbReference type="NCBI Taxonomy" id="2528274"/>
    <lineage>
        <taxon>Bacteria</taxon>
        <taxon>Pseudomonadati</taxon>
        <taxon>Nitrospinota/Tectimicrobiota group</taxon>
        <taxon>Candidatus Tectimicrobiota</taxon>
    </lineage>
</organism>
<proteinExistence type="predicted"/>
<evidence type="ECO:0000256" key="1">
    <source>
        <dbReference type="SAM" id="MobiDB-lite"/>
    </source>
</evidence>